<dbReference type="Proteomes" id="UP000324222">
    <property type="component" value="Unassembled WGS sequence"/>
</dbReference>
<name>A0A5B7GCI6_PORTR</name>
<evidence type="ECO:0000313" key="1">
    <source>
        <dbReference type="EMBL" id="MPC54983.1"/>
    </source>
</evidence>
<sequence length="252" mass="28640">MFALAAAAKSALQATGSIGIPGLCAEILCSQNIPESDKNYIPNFESSSSSYSTMVCCVLPRWPSLIVFSETEIHAMFPSTFQEVWKVKGKDNMIVLTFFGSTQPDYIHIGPLRLRSKTFIEPSLQCLECKKHYTHPHHCGCCSALDAHVSIESESSPYCFHGRDIHLLRYQECHRYRLDSRLEQYVLQHANNHFISLSDARRELAYRQGKGGLIYLQSQLVHQSLRFSTKSVKSLVIFLPLFLLSCQMLETW</sequence>
<dbReference type="AlphaFoldDB" id="A0A5B7GCI6"/>
<keyword evidence="2" id="KW-1185">Reference proteome</keyword>
<comment type="caution">
    <text evidence="1">The sequence shown here is derived from an EMBL/GenBank/DDBJ whole genome shotgun (WGS) entry which is preliminary data.</text>
</comment>
<dbReference type="EMBL" id="VSRR010012794">
    <property type="protein sequence ID" value="MPC54983.1"/>
    <property type="molecule type" value="Genomic_DNA"/>
</dbReference>
<accession>A0A5B7GCI6</accession>
<gene>
    <name evidence="1" type="ORF">E2C01_048914</name>
</gene>
<reference evidence="1 2" key="1">
    <citation type="submission" date="2019-05" db="EMBL/GenBank/DDBJ databases">
        <title>Another draft genome of Portunus trituberculatus and its Hox gene families provides insights of decapod evolution.</title>
        <authorList>
            <person name="Jeong J.-H."/>
            <person name="Song I."/>
            <person name="Kim S."/>
            <person name="Choi T."/>
            <person name="Kim D."/>
            <person name="Ryu S."/>
            <person name="Kim W."/>
        </authorList>
    </citation>
    <scope>NUCLEOTIDE SEQUENCE [LARGE SCALE GENOMIC DNA]</scope>
    <source>
        <tissue evidence="1">Muscle</tissue>
    </source>
</reference>
<protein>
    <submittedName>
        <fullName evidence="1">Uncharacterized protein</fullName>
    </submittedName>
</protein>
<evidence type="ECO:0000313" key="2">
    <source>
        <dbReference type="Proteomes" id="UP000324222"/>
    </source>
</evidence>
<organism evidence="1 2">
    <name type="scientific">Portunus trituberculatus</name>
    <name type="common">Swimming crab</name>
    <name type="synonym">Neptunus trituberculatus</name>
    <dbReference type="NCBI Taxonomy" id="210409"/>
    <lineage>
        <taxon>Eukaryota</taxon>
        <taxon>Metazoa</taxon>
        <taxon>Ecdysozoa</taxon>
        <taxon>Arthropoda</taxon>
        <taxon>Crustacea</taxon>
        <taxon>Multicrustacea</taxon>
        <taxon>Malacostraca</taxon>
        <taxon>Eumalacostraca</taxon>
        <taxon>Eucarida</taxon>
        <taxon>Decapoda</taxon>
        <taxon>Pleocyemata</taxon>
        <taxon>Brachyura</taxon>
        <taxon>Eubrachyura</taxon>
        <taxon>Portunoidea</taxon>
        <taxon>Portunidae</taxon>
        <taxon>Portuninae</taxon>
        <taxon>Portunus</taxon>
    </lineage>
</organism>
<proteinExistence type="predicted"/>